<evidence type="ECO:0000256" key="6">
    <source>
        <dbReference type="ARBA" id="ARBA00038926"/>
    </source>
</evidence>
<feature type="region of interest" description="Disordered" evidence="9">
    <location>
        <begin position="658"/>
        <end position="683"/>
    </location>
</feature>
<dbReference type="GO" id="GO:0016757">
    <property type="term" value="F:glycosyltransferase activity"/>
    <property type="evidence" value="ECO:0007669"/>
    <property type="project" value="UniProtKB-KW"/>
</dbReference>
<evidence type="ECO:0000313" key="14">
    <source>
        <dbReference type="Xenbase" id="XB-GENE-6044221"/>
    </source>
</evidence>
<dbReference type="SUPFAM" id="SSF53448">
    <property type="entry name" value="Nucleotide-diphospho-sugar transferases"/>
    <property type="match status" value="1"/>
</dbReference>
<dbReference type="Proteomes" id="UP000008143">
    <property type="component" value="Chromosome 8"/>
</dbReference>
<dbReference type="Pfam" id="PF01755">
    <property type="entry name" value="Glyco_transf_25"/>
    <property type="match status" value="1"/>
</dbReference>
<dbReference type="InterPro" id="IPR002654">
    <property type="entry name" value="Glyco_trans_25"/>
</dbReference>
<evidence type="ECO:0000256" key="4">
    <source>
        <dbReference type="ARBA" id="ARBA00022824"/>
    </source>
</evidence>
<reference evidence="11" key="1">
    <citation type="journal article" date="2010" name="Science">
        <title>The genome of the Western clawed frog Xenopus tropicalis.</title>
        <authorList>
            <person name="Hellsten U."/>
            <person name="Harland R.M."/>
            <person name="Gilchrist M.J."/>
            <person name="Hendrix D."/>
            <person name="Jurka J."/>
            <person name="Kapitonov V."/>
            <person name="Ovcharenko I."/>
            <person name="Putnam N.H."/>
            <person name="Shu S."/>
            <person name="Taher L."/>
            <person name="Blitz I.L."/>
            <person name="Blumberg B."/>
            <person name="Dichmann D.S."/>
            <person name="Dubchak I."/>
            <person name="Amaya E."/>
            <person name="Detter J.C."/>
            <person name="Fletcher R."/>
            <person name="Gerhard D.S."/>
            <person name="Goodstein D."/>
            <person name="Graves T."/>
            <person name="Grigoriev I.V."/>
            <person name="Grimwood J."/>
            <person name="Kawashima T."/>
            <person name="Lindquist E."/>
            <person name="Lucas S.M."/>
            <person name="Mead P.E."/>
            <person name="Mitros T."/>
            <person name="Ogino H."/>
            <person name="Ohta Y."/>
            <person name="Poliakov A.V."/>
            <person name="Pollet N."/>
            <person name="Robert J."/>
            <person name="Salamov A."/>
            <person name="Sater A.K."/>
            <person name="Schmutz J."/>
            <person name="Terry A."/>
            <person name="Vize P.D."/>
            <person name="Warren W.C."/>
            <person name="Wells D."/>
            <person name="Wills A."/>
            <person name="Wilson R.K."/>
            <person name="Zimmerman L.B."/>
            <person name="Zorn A.M."/>
            <person name="Grainger R."/>
            <person name="Grammer T."/>
            <person name="Khokha M.K."/>
            <person name="Richardson P.M."/>
            <person name="Rokhsar D.S."/>
        </authorList>
    </citation>
    <scope>NUCLEOTIDE SEQUENCE [LARGE SCALE GENOMIC DNA]</scope>
    <source>
        <strain evidence="11">Nigerian</strain>
    </source>
</reference>
<evidence type="ECO:0000256" key="5">
    <source>
        <dbReference type="ARBA" id="ARBA00023180"/>
    </source>
</evidence>
<accession>A0A6I8SZG6</accession>
<dbReference type="InterPro" id="IPR050757">
    <property type="entry name" value="Collagen_mod_GT25"/>
</dbReference>
<dbReference type="GeneTree" id="ENSGT01030000234558"/>
<comment type="similarity">
    <text evidence="1">Belongs to the glycosyltransferase 25 family.</text>
</comment>
<dbReference type="CDD" id="cd06532">
    <property type="entry name" value="Glyco_transf_25"/>
    <property type="match status" value="1"/>
</dbReference>
<evidence type="ECO:0000313" key="12">
    <source>
        <dbReference type="Proteomes" id="UP000008143"/>
    </source>
</evidence>
<reference evidence="13" key="3">
    <citation type="submission" date="2025-04" db="UniProtKB">
        <authorList>
            <consortium name="RefSeq"/>
        </authorList>
    </citation>
    <scope>IDENTIFICATION</scope>
    <source>
        <strain evidence="13">Nigerian</strain>
        <tissue evidence="13">Liver and blood</tissue>
    </source>
</reference>
<dbReference type="Xenbase" id="XB-GENE-6044221">
    <property type="gene designation" value="cercam"/>
</dbReference>
<evidence type="ECO:0000256" key="1">
    <source>
        <dbReference type="ARBA" id="ARBA00006721"/>
    </source>
</evidence>
<evidence type="ECO:0000256" key="2">
    <source>
        <dbReference type="ARBA" id="ARBA00022676"/>
    </source>
</evidence>
<dbReference type="CDD" id="cd00761">
    <property type="entry name" value="Glyco_tranf_GTA_type"/>
    <property type="match status" value="1"/>
</dbReference>
<dbReference type="OMA" id="VEVHVCN"/>
<evidence type="ECO:0000259" key="10">
    <source>
        <dbReference type="Pfam" id="PF01755"/>
    </source>
</evidence>
<keyword evidence="4" id="KW-0256">Endoplasmic reticulum</keyword>
<proteinExistence type="inferred from homology"/>
<comment type="function">
    <text evidence="8">Beta-galactosyltransferase that transfers beta-galactose to hydroxylysine residues of type I collagen. By acting on collagen glycosylation, facilitates the formation of collagen triple helix.</text>
</comment>
<name>A0A6I8SZG6_XENTR</name>
<feature type="compositionally biased region" description="Basic and acidic residues" evidence="9">
    <location>
        <begin position="663"/>
        <end position="683"/>
    </location>
</feature>
<organism evidence="11">
    <name type="scientific">Xenopus tropicalis</name>
    <name type="common">Western clawed frog</name>
    <name type="synonym">Silurana tropicalis</name>
    <dbReference type="NCBI Taxonomy" id="8364"/>
    <lineage>
        <taxon>Eukaryota</taxon>
        <taxon>Metazoa</taxon>
        <taxon>Chordata</taxon>
        <taxon>Craniata</taxon>
        <taxon>Vertebrata</taxon>
        <taxon>Euteleostomi</taxon>
        <taxon>Amphibia</taxon>
        <taxon>Batrachia</taxon>
        <taxon>Anura</taxon>
        <taxon>Pipoidea</taxon>
        <taxon>Pipidae</taxon>
        <taxon>Xenopodinae</taxon>
        <taxon>Xenopus</taxon>
        <taxon>Silurana</taxon>
    </lineage>
</organism>
<dbReference type="AGR" id="Xenbase:XB-GENE-6044221"/>
<keyword evidence="2" id="KW-0328">Glycosyltransferase</keyword>
<keyword evidence="3" id="KW-0732">Signal</keyword>
<keyword evidence="5" id="KW-0325">Glycoprotein</keyword>
<dbReference type="FunFam" id="3.90.550.10:FF:000048">
    <property type="entry name" value="Glycosyltransferase 25 family member 1"/>
    <property type="match status" value="1"/>
</dbReference>
<dbReference type="Ensembl" id="ENSXETT00000077402">
    <property type="protein sequence ID" value="ENSXETP00000099066"/>
    <property type="gene ID" value="ENSXETG00000009835"/>
</dbReference>
<evidence type="ECO:0000256" key="7">
    <source>
        <dbReference type="ARBA" id="ARBA00048515"/>
    </source>
</evidence>
<dbReference type="Bgee" id="ENSXETG00000009835">
    <property type="expression patterns" value="Expressed in gastrula and 13 other cell types or tissues"/>
</dbReference>
<dbReference type="EC" id="2.4.1.50" evidence="6"/>
<dbReference type="PANTHER" id="PTHR10730:SF9">
    <property type="entry name" value="INACTIVE GLYCOSYLTRANSFERASE 25 FAMILY MEMBER 3"/>
    <property type="match status" value="1"/>
</dbReference>
<dbReference type="AlphaFoldDB" id="A0A6I8SZG6"/>
<evidence type="ECO:0000313" key="13">
    <source>
        <dbReference type="RefSeq" id="XP_031747372.1"/>
    </source>
</evidence>
<sequence length="683" mass="78522">MGKVPPKGYTIHIIYPPPPAKPHSGLTRPAIRLRCWLRCCEGFAGPTGGYRVGYRLPGWLSQYLPRLPPSPLPRAVPPRLPPATLTRPARYCWMAQAAVLLLLPGLVLAAGQIQSPEPGQQGPPSLVIALIARNAAHALPYSLGALERLDYPRDRISLWCATDHNEDATLDVLQDWLEAIRPLYHSLEWKAEVAPRWYPQETGPKDWPKERYEYVMKLRQEALSYAREKKADYIMYVDADNVLTNVHTVRLLMTENKTLVAPMLDSQTGFSNFWCGINPQGFYRRTPDYYPTRNRQRTGCFSVPMVHSTFLIDLQKEESHGLAFYPLHPNYTWTFDDIIVFAYSCLAAGVQGYVCNTHRYGYVNVPALPHQEIKDDELNFVHLMMEAMVDGTPFRSSQFVYPQPKNPDKMEFDEIFLINLRRRPERRERMLRSLYEQEISCHVIDAIDGGAMNSSDIKHLGVNLLPGYYDPFSGRTLTKGEVGCFLSHFQIWKEITERQLDTAVVFEDDVRFQPFFKRKMIRLMGDIRSAELDWDLIYIGRKQVTLDPEQPVENVPHLVVADYSYWTLCYIISLQGAQKLLNAEPLSKMLPVDEFLPIMSDTHPNKEYKQHFVNRNLRVFSVHPLLVYPTHYTGETSWQSDTETSTLWDNDNVRTDWSGSQKTLKDTRGDSHPVLHPASHDEL</sequence>
<evidence type="ECO:0000256" key="3">
    <source>
        <dbReference type="ARBA" id="ARBA00022729"/>
    </source>
</evidence>
<protein>
    <recommendedName>
        <fullName evidence="6">procollagen galactosyltransferase</fullName>
        <ecNumber evidence="6">2.4.1.50</ecNumber>
    </recommendedName>
</protein>
<dbReference type="CTD" id="51148"/>
<feature type="domain" description="Glycosyl transferase family 25" evidence="10">
    <location>
        <begin position="413"/>
        <end position="595"/>
    </location>
</feature>
<dbReference type="PANTHER" id="PTHR10730">
    <property type="entry name" value="PROCOLLAGEN-LYSINE,2-OXOGLUTARATE 5-DIOXYGENASE/GLYCOSYLTRANSFERASE 25 FAMILY MEMBER"/>
    <property type="match status" value="1"/>
</dbReference>
<dbReference type="Gene3D" id="3.90.550.10">
    <property type="entry name" value="Spore Coat Polysaccharide Biosynthesis Protein SpsA, Chain A"/>
    <property type="match status" value="1"/>
</dbReference>
<dbReference type="OrthoDB" id="47375at2759"/>
<evidence type="ECO:0000256" key="8">
    <source>
        <dbReference type="ARBA" id="ARBA00055684"/>
    </source>
</evidence>
<dbReference type="KEGG" id="xtr:100488028"/>
<reference evidence="11" key="2">
    <citation type="submission" date="2020-05" db="UniProtKB">
        <authorList>
            <consortium name="Ensembl"/>
        </authorList>
    </citation>
    <scope>IDENTIFICATION</scope>
</reference>
<evidence type="ECO:0000313" key="11">
    <source>
        <dbReference type="Ensembl" id="ENSXETP00000099066"/>
    </source>
</evidence>
<dbReference type="RefSeq" id="XP_031747372.1">
    <property type="nucleotide sequence ID" value="XM_031891512.1"/>
</dbReference>
<keyword evidence="2" id="KW-0808">Transferase</keyword>
<gene>
    <name evidence="11 13 14" type="primary">cercam</name>
</gene>
<dbReference type="GeneID" id="100488028"/>
<evidence type="ECO:0000256" key="9">
    <source>
        <dbReference type="SAM" id="MobiDB-lite"/>
    </source>
</evidence>
<keyword evidence="12" id="KW-1185">Reference proteome</keyword>
<dbReference type="InterPro" id="IPR029044">
    <property type="entry name" value="Nucleotide-diphossugar_trans"/>
</dbReference>
<comment type="catalytic activity">
    <reaction evidence="7">
        <text>(5R)-5-hydroxy-L-lysyl-[collagen] + UDP-alpha-D-galactose = (5R)-5-O-(beta-D-galactosyl)-5-hydroxy-L-lysyl-[collagen] + UDP + H(+)</text>
        <dbReference type="Rhea" id="RHEA:12637"/>
        <dbReference type="Rhea" id="RHEA-COMP:12752"/>
        <dbReference type="Rhea" id="RHEA-COMP:12753"/>
        <dbReference type="ChEBI" id="CHEBI:15378"/>
        <dbReference type="ChEBI" id="CHEBI:58223"/>
        <dbReference type="ChEBI" id="CHEBI:66914"/>
        <dbReference type="ChEBI" id="CHEBI:133442"/>
        <dbReference type="ChEBI" id="CHEBI:133443"/>
        <dbReference type="EC" id="2.4.1.50"/>
    </reaction>
</comment>